<organism evidence="5 6">
    <name type="scientific">Advenella incenata</name>
    <dbReference type="NCBI Taxonomy" id="267800"/>
    <lineage>
        <taxon>Bacteria</taxon>
        <taxon>Pseudomonadati</taxon>
        <taxon>Pseudomonadota</taxon>
        <taxon>Betaproteobacteria</taxon>
        <taxon>Burkholderiales</taxon>
        <taxon>Alcaligenaceae</taxon>
    </lineage>
</organism>
<name>A0A4Q7V9B5_9BURK</name>
<evidence type="ECO:0000256" key="2">
    <source>
        <dbReference type="ARBA" id="ARBA00023125"/>
    </source>
</evidence>
<dbReference type="InterPro" id="IPR016032">
    <property type="entry name" value="Sig_transdc_resp-reg_C-effctor"/>
</dbReference>
<evidence type="ECO:0000259" key="4">
    <source>
        <dbReference type="PROSITE" id="PS50043"/>
    </source>
</evidence>
<dbReference type="AlphaFoldDB" id="A0A4Q7V9B5"/>
<dbReference type="SUPFAM" id="SSF75516">
    <property type="entry name" value="Pheromone-binding domain of LuxR-like quorum-sensing transcription factors"/>
    <property type="match status" value="1"/>
</dbReference>
<evidence type="ECO:0000256" key="3">
    <source>
        <dbReference type="ARBA" id="ARBA00023163"/>
    </source>
</evidence>
<dbReference type="Pfam" id="PF00196">
    <property type="entry name" value="GerE"/>
    <property type="match status" value="1"/>
</dbReference>
<dbReference type="SUPFAM" id="SSF46894">
    <property type="entry name" value="C-terminal effector domain of the bipartite response regulators"/>
    <property type="match status" value="1"/>
</dbReference>
<proteinExistence type="predicted"/>
<feature type="domain" description="HTH luxR-type" evidence="4">
    <location>
        <begin position="170"/>
        <end position="235"/>
    </location>
</feature>
<keyword evidence="2" id="KW-0238">DNA-binding</keyword>
<keyword evidence="3" id="KW-0804">Transcription</keyword>
<sequence>MNKGGRMSAVDNSTFTLAQDEATQFALINRALAMLDFDCFDYIQRHPTPFTTPRYHHLGTIPDALIRLDDRHLIHDTIIPAVMQRQTGLTWELKDFYTIHPELATREHPNFYGLFAPGTNLLGHTGAVLTLIRLNRPIKPQELTNELARYQVVIYALQHLCQLILARRHRHQLGIDLTPRQTDILKWIADGKSNDDIAHILGISSHTVNYHTKQILDKTHTQNRHGAAMSAFIAGIIPS</sequence>
<dbReference type="CDD" id="cd06170">
    <property type="entry name" value="LuxR_C_like"/>
    <property type="match status" value="1"/>
</dbReference>
<dbReference type="InterPro" id="IPR036388">
    <property type="entry name" value="WH-like_DNA-bd_sf"/>
</dbReference>
<dbReference type="InterPro" id="IPR000792">
    <property type="entry name" value="Tscrpt_reg_LuxR_C"/>
</dbReference>
<dbReference type="PANTHER" id="PTHR44688">
    <property type="entry name" value="DNA-BINDING TRANSCRIPTIONAL ACTIVATOR DEVR_DOSR"/>
    <property type="match status" value="1"/>
</dbReference>
<reference evidence="5 6" key="1">
    <citation type="submission" date="2019-02" db="EMBL/GenBank/DDBJ databases">
        <title>Genomic Encyclopedia of Type Strains, Phase IV (KMG-IV): sequencing the most valuable type-strain genomes for metagenomic binning, comparative biology and taxonomic classification.</title>
        <authorList>
            <person name="Goeker M."/>
        </authorList>
    </citation>
    <scope>NUCLEOTIDE SEQUENCE [LARGE SCALE GENOMIC DNA]</scope>
    <source>
        <strain evidence="5 6">DSM 23814</strain>
    </source>
</reference>
<evidence type="ECO:0000313" key="6">
    <source>
        <dbReference type="Proteomes" id="UP000293398"/>
    </source>
</evidence>
<dbReference type="Gene3D" id="1.10.10.10">
    <property type="entry name" value="Winged helix-like DNA-binding domain superfamily/Winged helix DNA-binding domain"/>
    <property type="match status" value="1"/>
</dbReference>
<protein>
    <submittedName>
        <fullName evidence="5">LuxR family transcriptional regulator/LuxR family transcriptional activator of rhlAB and lasB</fullName>
    </submittedName>
</protein>
<gene>
    <name evidence="5" type="ORF">EV681_3833</name>
</gene>
<keyword evidence="6" id="KW-1185">Reference proteome</keyword>
<dbReference type="PRINTS" id="PR00038">
    <property type="entry name" value="HTHLUXR"/>
</dbReference>
<dbReference type="Gene3D" id="3.30.450.80">
    <property type="entry name" value="Transcription factor LuxR-like, autoinducer-binding domain"/>
    <property type="match status" value="1"/>
</dbReference>
<dbReference type="SMART" id="SM00421">
    <property type="entry name" value="HTH_LUXR"/>
    <property type="match status" value="1"/>
</dbReference>
<evidence type="ECO:0000313" key="5">
    <source>
        <dbReference type="EMBL" id="RZT93065.1"/>
    </source>
</evidence>
<comment type="caution">
    <text evidence="5">The sequence shown here is derived from an EMBL/GenBank/DDBJ whole genome shotgun (WGS) entry which is preliminary data.</text>
</comment>
<dbReference type="PANTHER" id="PTHR44688:SF16">
    <property type="entry name" value="DNA-BINDING TRANSCRIPTIONAL ACTIVATOR DEVR_DOSR"/>
    <property type="match status" value="1"/>
</dbReference>
<dbReference type="PROSITE" id="PS50043">
    <property type="entry name" value="HTH_LUXR_2"/>
    <property type="match status" value="1"/>
</dbReference>
<keyword evidence="1" id="KW-0805">Transcription regulation</keyword>
<evidence type="ECO:0000256" key="1">
    <source>
        <dbReference type="ARBA" id="ARBA00023015"/>
    </source>
</evidence>
<dbReference type="EMBL" id="SHKO01000003">
    <property type="protein sequence ID" value="RZT93065.1"/>
    <property type="molecule type" value="Genomic_DNA"/>
</dbReference>
<dbReference type="InterPro" id="IPR036693">
    <property type="entry name" value="TF_LuxR_autoind-bd_dom_sf"/>
</dbReference>
<dbReference type="Proteomes" id="UP000293398">
    <property type="component" value="Unassembled WGS sequence"/>
</dbReference>
<accession>A0A4Q7V9B5</accession>
<dbReference type="GO" id="GO:0006355">
    <property type="term" value="P:regulation of DNA-templated transcription"/>
    <property type="evidence" value="ECO:0007669"/>
    <property type="project" value="InterPro"/>
</dbReference>
<dbReference type="GO" id="GO:0003677">
    <property type="term" value="F:DNA binding"/>
    <property type="evidence" value="ECO:0007669"/>
    <property type="project" value="UniProtKB-KW"/>
</dbReference>